<evidence type="ECO:0000313" key="3">
    <source>
        <dbReference type="Proteomes" id="UP000256999"/>
    </source>
</evidence>
<accession>A0A3E0UDP4</accession>
<dbReference type="AlphaFoldDB" id="A0A3E0UDP4"/>
<evidence type="ECO:0008006" key="4">
    <source>
        <dbReference type="Google" id="ProtNLM"/>
    </source>
</evidence>
<dbReference type="InterPro" id="IPR008775">
    <property type="entry name" value="Phytyl_CoA_dOase-like"/>
</dbReference>
<comment type="cofactor">
    <cofactor evidence="1">
        <name>Fe(2+)</name>
        <dbReference type="ChEBI" id="CHEBI:29033"/>
    </cofactor>
</comment>
<gene>
    <name evidence="2" type="ORF">DXX92_05365</name>
</gene>
<proteinExistence type="predicted"/>
<organism evidence="2 3">
    <name type="scientific">Thalassotalea euphylliae</name>
    <dbReference type="NCBI Taxonomy" id="1655234"/>
    <lineage>
        <taxon>Bacteria</taxon>
        <taxon>Pseudomonadati</taxon>
        <taxon>Pseudomonadota</taxon>
        <taxon>Gammaproteobacteria</taxon>
        <taxon>Alteromonadales</taxon>
        <taxon>Colwelliaceae</taxon>
        <taxon>Thalassotalea</taxon>
    </lineage>
</organism>
<dbReference type="PANTHER" id="PTHR20883">
    <property type="entry name" value="PHYTANOYL-COA DIOXYGENASE DOMAIN CONTAINING 1"/>
    <property type="match status" value="1"/>
</dbReference>
<name>A0A3E0UDP4_9GAMM</name>
<dbReference type="OrthoDB" id="7054292at2"/>
<sequence>MKKQLSFFKKPDSVLNFYSEYGYHIEYGVISDDVCDEIQLLAHQLACAKSGNFAPVMMPHRENEQFLHYMKNPQITAIMSALLAGNIAGLQSQFFFMKPGTRGFTPHQDNHFVQARHGAFASAWLALEDTCQENGGLVVYPGTHKMGTLPVVETNLKSLSAQDPNAYRTEVSLPVEVNPIHVSVPKGAVLFIHGDVVHASNTNASKDRWRHVLLNTYILQGEAFRPGRDAKRVEISL</sequence>
<dbReference type="GO" id="GO:0005506">
    <property type="term" value="F:iron ion binding"/>
    <property type="evidence" value="ECO:0007669"/>
    <property type="project" value="UniProtKB-ARBA"/>
</dbReference>
<dbReference type="EMBL" id="QUOV01000001">
    <property type="protein sequence ID" value="REL34834.1"/>
    <property type="molecule type" value="Genomic_DNA"/>
</dbReference>
<dbReference type="SUPFAM" id="SSF51197">
    <property type="entry name" value="Clavaminate synthase-like"/>
    <property type="match status" value="1"/>
</dbReference>
<evidence type="ECO:0000256" key="1">
    <source>
        <dbReference type="ARBA" id="ARBA00001954"/>
    </source>
</evidence>
<dbReference type="PANTHER" id="PTHR20883:SF48">
    <property type="entry name" value="ECTOINE DIOXYGENASE"/>
    <property type="match status" value="1"/>
</dbReference>
<protein>
    <recommendedName>
        <fullName evidence="4">Phytanoyl-CoA dioxygenase family protein</fullName>
    </recommendedName>
</protein>
<reference evidence="2 3" key="1">
    <citation type="submission" date="2018-08" db="EMBL/GenBank/DDBJ databases">
        <title>Thalassotalea euphylliae genome.</title>
        <authorList>
            <person name="Summers S."/>
            <person name="Rice S.A."/>
            <person name="Freckelton M.L."/>
            <person name="Nedved B.T."/>
            <person name="Hadfield M.G."/>
        </authorList>
    </citation>
    <scope>NUCLEOTIDE SEQUENCE [LARGE SCALE GENOMIC DNA]</scope>
    <source>
        <strain evidence="2 3">H2</strain>
    </source>
</reference>
<dbReference type="RefSeq" id="WP_115999509.1">
    <property type="nucleotide sequence ID" value="NZ_QUOV01000001.1"/>
</dbReference>
<dbReference type="Pfam" id="PF05721">
    <property type="entry name" value="PhyH"/>
    <property type="match status" value="1"/>
</dbReference>
<dbReference type="Gene3D" id="2.60.120.620">
    <property type="entry name" value="q2cbj1_9rhob like domain"/>
    <property type="match status" value="1"/>
</dbReference>
<evidence type="ECO:0000313" key="2">
    <source>
        <dbReference type="EMBL" id="REL34834.1"/>
    </source>
</evidence>
<comment type="caution">
    <text evidence="2">The sequence shown here is derived from an EMBL/GenBank/DDBJ whole genome shotgun (WGS) entry which is preliminary data.</text>
</comment>
<dbReference type="GO" id="GO:0016706">
    <property type="term" value="F:2-oxoglutarate-dependent dioxygenase activity"/>
    <property type="evidence" value="ECO:0007669"/>
    <property type="project" value="UniProtKB-ARBA"/>
</dbReference>
<dbReference type="Proteomes" id="UP000256999">
    <property type="component" value="Unassembled WGS sequence"/>
</dbReference>